<comment type="caution">
    <text evidence="1">The sequence shown here is derived from an EMBL/GenBank/DDBJ whole genome shotgun (WGS) entry which is preliminary data.</text>
</comment>
<proteinExistence type="predicted"/>
<evidence type="ECO:0000313" key="1">
    <source>
        <dbReference type="EMBL" id="KAH7659815.1"/>
    </source>
</evidence>
<sequence length="38" mass="4273">MLKFYRARDRAGIGNLGCKLILFSLARPQGGQSIYMRA</sequence>
<accession>A0ACB7UHR2</accession>
<reference evidence="2" key="1">
    <citation type="journal article" date="2022" name="Nat. Commun.">
        <title>Chromosome evolution and the genetic basis of agronomically important traits in greater yam.</title>
        <authorList>
            <person name="Bredeson J.V."/>
            <person name="Lyons J.B."/>
            <person name="Oniyinde I.O."/>
            <person name="Okereke N.R."/>
            <person name="Kolade O."/>
            <person name="Nnabue I."/>
            <person name="Nwadili C.O."/>
            <person name="Hribova E."/>
            <person name="Parker M."/>
            <person name="Nwogha J."/>
            <person name="Shu S."/>
            <person name="Carlson J."/>
            <person name="Kariba R."/>
            <person name="Muthemba S."/>
            <person name="Knop K."/>
            <person name="Barton G.J."/>
            <person name="Sherwood A.V."/>
            <person name="Lopez-Montes A."/>
            <person name="Asiedu R."/>
            <person name="Jamnadass R."/>
            <person name="Muchugi A."/>
            <person name="Goodstein D."/>
            <person name="Egesi C.N."/>
            <person name="Featherston J."/>
            <person name="Asfaw A."/>
            <person name="Simpson G.G."/>
            <person name="Dolezel J."/>
            <person name="Hendre P.S."/>
            <person name="Van Deynze A."/>
            <person name="Kumar P.L."/>
            <person name="Obidiegwu J.E."/>
            <person name="Bhattacharjee R."/>
            <person name="Rokhsar D.S."/>
        </authorList>
    </citation>
    <scope>NUCLEOTIDE SEQUENCE [LARGE SCALE GENOMIC DNA]</scope>
    <source>
        <strain evidence="2">cv. TDa95/00328</strain>
    </source>
</reference>
<dbReference type="Proteomes" id="UP000827976">
    <property type="component" value="Chromosome 16"/>
</dbReference>
<protein>
    <submittedName>
        <fullName evidence="1">Uncharacterized protein</fullName>
    </submittedName>
</protein>
<evidence type="ECO:0000313" key="2">
    <source>
        <dbReference type="Proteomes" id="UP000827976"/>
    </source>
</evidence>
<dbReference type="EMBL" id="CM037026">
    <property type="protein sequence ID" value="KAH7659815.1"/>
    <property type="molecule type" value="Genomic_DNA"/>
</dbReference>
<gene>
    <name evidence="1" type="ORF">IHE45_16G056100</name>
</gene>
<name>A0ACB7UHR2_DIOAL</name>
<organism evidence="1 2">
    <name type="scientific">Dioscorea alata</name>
    <name type="common">Purple yam</name>
    <dbReference type="NCBI Taxonomy" id="55571"/>
    <lineage>
        <taxon>Eukaryota</taxon>
        <taxon>Viridiplantae</taxon>
        <taxon>Streptophyta</taxon>
        <taxon>Embryophyta</taxon>
        <taxon>Tracheophyta</taxon>
        <taxon>Spermatophyta</taxon>
        <taxon>Magnoliopsida</taxon>
        <taxon>Liliopsida</taxon>
        <taxon>Dioscoreales</taxon>
        <taxon>Dioscoreaceae</taxon>
        <taxon>Dioscorea</taxon>
    </lineage>
</organism>
<keyword evidence="2" id="KW-1185">Reference proteome</keyword>